<feature type="coiled-coil region" evidence="1">
    <location>
        <begin position="178"/>
        <end position="205"/>
    </location>
</feature>
<dbReference type="PANTHER" id="PTHR19303">
    <property type="entry name" value="TRANSPOSON"/>
    <property type="match status" value="1"/>
</dbReference>
<name>A0A9J7MMU3_BRAFL</name>
<dbReference type="InterPro" id="IPR036397">
    <property type="entry name" value="RNaseH_sf"/>
</dbReference>
<keyword evidence="4" id="KW-1185">Reference proteome</keyword>
<reference evidence="4" key="1">
    <citation type="journal article" date="2020" name="Nat. Ecol. Evol.">
        <title>Deeply conserved synteny resolves early events in vertebrate evolution.</title>
        <authorList>
            <person name="Simakov O."/>
            <person name="Marletaz F."/>
            <person name="Yue J.X."/>
            <person name="O'Connell B."/>
            <person name="Jenkins J."/>
            <person name="Brandt A."/>
            <person name="Calef R."/>
            <person name="Tung C.H."/>
            <person name="Huang T.K."/>
            <person name="Schmutz J."/>
            <person name="Satoh N."/>
            <person name="Yu J.K."/>
            <person name="Putnam N.H."/>
            <person name="Green R.E."/>
            <person name="Rokhsar D.S."/>
        </authorList>
    </citation>
    <scope>NUCLEOTIDE SEQUENCE [LARGE SCALE GENOMIC DNA]</scope>
    <source>
        <strain evidence="4">S238N-H82</strain>
    </source>
</reference>
<dbReference type="Gene3D" id="3.30.420.10">
    <property type="entry name" value="Ribonuclease H-like superfamily/Ribonuclease H"/>
    <property type="match status" value="1"/>
</dbReference>
<feature type="compositionally biased region" description="Polar residues" evidence="2">
    <location>
        <begin position="244"/>
        <end position="256"/>
    </location>
</feature>
<evidence type="ECO:0000313" key="4">
    <source>
        <dbReference type="Proteomes" id="UP000001554"/>
    </source>
</evidence>
<proteinExistence type="predicted"/>
<protein>
    <submittedName>
        <fullName evidence="5">Tigger transposable element-derived protein 4-like</fullName>
    </submittedName>
</protein>
<dbReference type="Proteomes" id="UP000001554">
    <property type="component" value="Chromosome 1"/>
</dbReference>
<reference evidence="5" key="2">
    <citation type="submission" date="2025-08" db="UniProtKB">
        <authorList>
            <consortium name="RefSeq"/>
        </authorList>
    </citation>
    <scope>IDENTIFICATION</scope>
    <source>
        <strain evidence="5">S238N-H82</strain>
        <tissue evidence="5">Testes</tissue>
    </source>
</reference>
<dbReference type="GeneID" id="118413583"/>
<dbReference type="OrthoDB" id="125347at2759"/>
<organism evidence="4 5">
    <name type="scientific">Branchiostoma floridae</name>
    <name type="common">Florida lancelet</name>
    <name type="synonym">Amphioxus</name>
    <dbReference type="NCBI Taxonomy" id="7739"/>
    <lineage>
        <taxon>Eukaryota</taxon>
        <taxon>Metazoa</taxon>
        <taxon>Chordata</taxon>
        <taxon>Cephalochordata</taxon>
        <taxon>Leptocardii</taxon>
        <taxon>Amphioxiformes</taxon>
        <taxon>Branchiostomatidae</taxon>
        <taxon>Branchiostoma</taxon>
    </lineage>
</organism>
<evidence type="ECO:0000256" key="2">
    <source>
        <dbReference type="SAM" id="MobiDB-lite"/>
    </source>
</evidence>
<dbReference type="InterPro" id="IPR004875">
    <property type="entry name" value="DDE_SF_endonuclease_dom"/>
</dbReference>
<feature type="region of interest" description="Disordered" evidence="2">
    <location>
        <begin position="239"/>
        <end position="260"/>
    </location>
</feature>
<sequence>MVGESAGVDSTVVEDWKEKLPHITAGYAPEDIYNMDESGLFYRTTTNKTLATKGQQCSGGKQAKDRLTLVLCANMAGGKEKPLIIGKSENPRCFKNIDRPSLPVTYTNNAKAWMTSDLFKNWLKKLDQKMGRQGRKILLLLDNAPSHPDVALNHIELKFFPPNTTSRLQPMDQGIIQTVKLKYRKRQLRRILQELENDKEATGTQAAKRLTVLQAIQFVGAAWRETTPETIQKCFRKAGFNETPADTETESASTEPSGDAGMEQLAQDLFGCNFADLAEIDQDLATCETEARDWDKDATVLLQELQETGDQEESDEEDEVEASPSKVPNLNSLVSLMKDIKILCAEEGLGELLNVFDQADDMLSNVWNQRRLAGKQTTIEQFFKSK</sequence>
<gene>
    <name evidence="5" type="primary">LOC118413583</name>
</gene>
<dbReference type="GO" id="GO:0003677">
    <property type="term" value="F:DNA binding"/>
    <property type="evidence" value="ECO:0000318"/>
    <property type="project" value="GO_Central"/>
</dbReference>
<dbReference type="InterPro" id="IPR050863">
    <property type="entry name" value="CenT-Element_Derived"/>
</dbReference>
<evidence type="ECO:0000313" key="5">
    <source>
        <dbReference type="RefSeq" id="XP_035673006.1"/>
    </source>
</evidence>
<dbReference type="RefSeq" id="XP_035673006.1">
    <property type="nucleotide sequence ID" value="XM_035817113.1"/>
</dbReference>
<accession>A0A9J7MMU3</accession>
<dbReference type="KEGG" id="bfo:118413583"/>
<dbReference type="PANTHER" id="PTHR19303:SF73">
    <property type="entry name" value="PROTEIN PDC2"/>
    <property type="match status" value="1"/>
</dbReference>
<dbReference type="AlphaFoldDB" id="A0A9J7MMU3"/>
<dbReference type="Pfam" id="PF03184">
    <property type="entry name" value="DDE_1"/>
    <property type="match status" value="1"/>
</dbReference>
<evidence type="ECO:0000259" key="3">
    <source>
        <dbReference type="Pfam" id="PF03184"/>
    </source>
</evidence>
<dbReference type="GO" id="GO:0005634">
    <property type="term" value="C:nucleus"/>
    <property type="evidence" value="ECO:0000318"/>
    <property type="project" value="GO_Central"/>
</dbReference>
<evidence type="ECO:0000256" key="1">
    <source>
        <dbReference type="SAM" id="Coils"/>
    </source>
</evidence>
<dbReference type="OMA" id="CANMAGG"/>
<keyword evidence="1" id="KW-0175">Coiled coil</keyword>
<feature type="domain" description="DDE-1" evidence="3">
    <location>
        <begin position="64"/>
        <end position="235"/>
    </location>
</feature>